<feature type="domain" description="MOSC" evidence="1">
    <location>
        <begin position="27"/>
        <end position="169"/>
    </location>
</feature>
<dbReference type="InterPro" id="IPR052353">
    <property type="entry name" value="Benzoxazolinone_Detox_Enz"/>
</dbReference>
<dbReference type="PROSITE" id="PS51340">
    <property type="entry name" value="MOSC"/>
    <property type="match status" value="1"/>
</dbReference>
<gene>
    <name evidence="2" type="ORF">F4559_001870</name>
</gene>
<dbReference type="InterPro" id="IPR005302">
    <property type="entry name" value="MoCF_Sase_C"/>
</dbReference>
<dbReference type="GO" id="GO:0030170">
    <property type="term" value="F:pyridoxal phosphate binding"/>
    <property type="evidence" value="ECO:0007669"/>
    <property type="project" value="InterPro"/>
</dbReference>
<protein>
    <submittedName>
        <fullName evidence="2">MOSC domain-containing protein YiiM</fullName>
    </submittedName>
</protein>
<proteinExistence type="predicted"/>
<comment type="caution">
    <text evidence="2">The sequence shown here is derived from an EMBL/GenBank/DDBJ whole genome shotgun (WGS) entry which is preliminary data.</text>
</comment>
<dbReference type="GO" id="GO:0003824">
    <property type="term" value="F:catalytic activity"/>
    <property type="evidence" value="ECO:0007669"/>
    <property type="project" value="InterPro"/>
</dbReference>
<organism evidence="2 3">
    <name type="scientific">Saccharothrix violaceirubra</name>
    <dbReference type="NCBI Taxonomy" id="413306"/>
    <lineage>
        <taxon>Bacteria</taxon>
        <taxon>Bacillati</taxon>
        <taxon>Actinomycetota</taxon>
        <taxon>Actinomycetes</taxon>
        <taxon>Pseudonocardiales</taxon>
        <taxon>Pseudonocardiaceae</taxon>
        <taxon>Saccharothrix</taxon>
    </lineage>
</organism>
<evidence type="ECO:0000259" key="1">
    <source>
        <dbReference type="PROSITE" id="PS51340"/>
    </source>
</evidence>
<accession>A0A7W7T1F2</accession>
<dbReference type="PANTHER" id="PTHR30212:SF2">
    <property type="entry name" value="PROTEIN YIIM"/>
    <property type="match status" value="1"/>
</dbReference>
<dbReference type="SUPFAM" id="SSF50800">
    <property type="entry name" value="PK beta-barrel domain-like"/>
    <property type="match status" value="1"/>
</dbReference>
<dbReference type="GO" id="GO:0030151">
    <property type="term" value="F:molybdenum ion binding"/>
    <property type="evidence" value="ECO:0007669"/>
    <property type="project" value="InterPro"/>
</dbReference>
<reference evidence="2 3" key="1">
    <citation type="submission" date="2020-08" db="EMBL/GenBank/DDBJ databases">
        <title>Sequencing the genomes of 1000 actinobacteria strains.</title>
        <authorList>
            <person name="Klenk H.-P."/>
        </authorList>
    </citation>
    <scope>NUCLEOTIDE SEQUENCE [LARGE SCALE GENOMIC DNA]</scope>
    <source>
        <strain evidence="2 3">DSM 45084</strain>
    </source>
</reference>
<dbReference type="Gene3D" id="2.40.33.20">
    <property type="entry name" value="PK beta-barrel domain-like"/>
    <property type="match status" value="1"/>
</dbReference>
<dbReference type="EMBL" id="JACHJS010000001">
    <property type="protein sequence ID" value="MBB4964511.1"/>
    <property type="molecule type" value="Genomic_DNA"/>
</dbReference>
<evidence type="ECO:0000313" key="2">
    <source>
        <dbReference type="EMBL" id="MBB4964511.1"/>
    </source>
</evidence>
<dbReference type="AlphaFoldDB" id="A0A7W7T1F2"/>
<evidence type="ECO:0000313" key="3">
    <source>
        <dbReference type="Proteomes" id="UP000542674"/>
    </source>
</evidence>
<dbReference type="InterPro" id="IPR011037">
    <property type="entry name" value="Pyrv_Knase-like_insert_dom_sf"/>
</dbReference>
<dbReference type="Proteomes" id="UP000542674">
    <property type="component" value="Unassembled WGS sequence"/>
</dbReference>
<dbReference type="PANTHER" id="PTHR30212">
    <property type="entry name" value="PROTEIN YIIM"/>
    <property type="match status" value="1"/>
</dbReference>
<name>A0A7W7T1F2_9PSEU</name>
<dbReference type="RefSeq" id="WP_184667568.1">
    <property type="nucleotide sequence ID" value="NZ_BAABAI010000031.1"/>
</dbReference>
<keyword evidence="3" id="KW-1185">Reference proteome</keyword>
<dbReference type="Pfam" id="PF03473">
    <property type="entry name" value="MOSC"/>
    <property type="match status" value="1"/>
</dbReference>
<sequence length="220" mass="23540">MASVLSLNVAERVEFPVVFGSTGIHKRPVEGRVAVRAPGPSGTGGSGIVGDHVADLRVHGGDDKAVYAYAREDLDDWAAELGRDLPAGLFGENLTTLGVSLTEARIGERWRIGSAVLRVAGPRVPCRTFALVMDEPGWAKRFIARAVPGAYFAVAEPGELGTGDAIEVEHRPDHDVTIGLAFRAVTLEPDLLPRLLAAGDDLPARVRERVERRATYSPES</sequence>